<keyword evidence="1" id="KW-1133">Transmembrane helix</keyword>
<accession>A0A7S4FQW0</accession>
<reference evidence="2" key="1">
    <citation type="submission" date="2021-01" db="EMBL/GenBank/DDBJ databases">
        <authorList>
            <person name="Corre E."/>
            <person name="Pelletier E."/>
            <person name="Niang G."/>
            <person name="Scheremetjew M."/>
            <person name="Finn R."/>
            <person name="Kale V."/>
            <person name="Holt S."/>
            <person name="Cochrane G."/>
            <person name="Meng A."/>
            <person name="Brown T."/>
            <person name="Cohen L."/>
        </authorList>
    </citation>
    <scope>NUCLEOTIDE SEQUENCE</scope>
    <source>
        <strain evidence="2">CCMP1594</strain>
    </source>
</reference>
<proteinExistence type="predicted"/>
<dbReference type="AlphaFoldDB" id="A0A7S4FQW0"/>
<keyword evidence="1" id="KW-0472">Membrane</keyword>
<evidence type="ECO:0000313" key="2">
    <source>
        <dbReference type="EMBL" id="CAE0808718.1"/>
    </source>
</evidence>
<name>A0A7S4FQW0_9EUGL</name>
<feature type="transmembrane region" description="Helical" evidence="1">
    <location>
        <begin position="6"/>
        <end position="26"/>
    </location>
</feature>
<gene>
    <name evidence="2" type="ORF">EGYM00163_LOCUS19849</name>
</gene>
<keyword evidence="1" id="KW-0812">Transmembrane</keyword>
<feature type="transmembrane region" description="Helical" evidence="1">
    <location>
        <begin position="38"/>
        <end position="59"/>
    </location>
</feature>
<sequence>MGGFWYIAVFFFGTCPGGICVCPFCMASCLCGVGHEMAAIAFICSCADWPMILSISLAWPSSLASYGRLSFLQSWSAKVMCQDFQRAAKLGAHQSVLVHAQVQ</sequence>
<dbReference type="EMBL" id="HBJA01056057">
    <property type="protein sequence ID" value="CAE0808718.1"/>
    <property type="molecule type" value="Transcribed_RNA"/>
</dbReference>
<protein>
    <submittedName>
        <fullName evidence="2">Uncharacterized protein</fullName>
    </submittedName>
</protein>
<organism evidence="2">
    <name type="scientific">Eutreptiella gymnastica</name>
    <dbReference type="NCBI Taxonomy" id="73025"/>
    <lineage>
        <taxon>Eukaryota</taxon>
        <taxon>Discoba</taxon>
        <taxon>Euglenozoa</taxon>
        <taxon>Euglenida</taxon>
        <taxon>Spirocuta</taxon>
        <taxon>Euglenophyceae</taxon>
        <taxon>Eutreptiales</taxon>
        <taxon>Eutreptiaceae</taxon>
        <taxon>Eutreptiella</taxon>
    </lineage>
</organism>
<evidence type="ECO:0000256" key="1">
    <source>
        <dbReference type="SAM" id="Phobius"/>
    </source>
</evidence>